<dbReference type="RefSeq" id="WP_345031423.1">
    <property type="nucleotide sequence ID" value="NZ_BAABGL010000011.1"/>
</dbReference>
<organism evidence="1 2">
    <name type="scientific">Brevibacterium pityocampae</name>
    <dbReference type="NCBI Taxonomy" id="506594"/>
    <lineage>
        <taxon>Bacteria</taxon>
        <taxon>Bacillati</taxon>
        <taxon>Actinomycetota</taxon>
        <taxon>Actinomycetes</taxon>
        <taxon>Micrococcales</taxon>
        <taxon>Brevibacteriaceae</taxon>
        <taxon>Brevibacterium</taxon>
    </lineage>
</organism>
<dbReference type="EMBL" id="BAABGL010000011">
    <property type="protein sequence ID" value="GAA4390557.1"/>
    <property type="molecule type" value="Genomic_DNA"/>
</dbReference>
<dbReference type="SUPFAM" id="SSF55961">
    <property type="entry name" value="Bet v1-like"/>
    <property type="match status" value="1"/>
</dbReference>
<comment type="caution">
    <text evidence="1">The sequence shown here is derived from an EMBL/GenBank/DDBJ whole genome shotgun (WGS) entry which is preliminary data.</text>
</comment>
<dbReference type="InterPro" id="IPR019587">
    <property type="entry name" value="Polyketide_cyclase/dehydratase"/>
</dbReference>
<accession>A0ABP8JGN4</accession>
<reference evidence="2" key="1">
    <citation type="journal article" date="2019" name="Int. J. Syst. Evol. Microbiol.">
        <title>The Global Catalogue of Microorganisms (GCM) 10K type strain sequencing project: providing services to taxonomists for standard genome sequencing and annotation.</title>
        <authorList>
            <consortium name="The Broad Institute Genomics Platform"/>
            <consortium name="The Broad Institute Genome Sequencing Center for Infectious Disease"/>
            <person name="Wu L."/>
            <person name="Ma J."/>
        </authorList>
    </citation>
    <scope>NUCLEOTIDE SEQUENCE [LARGE SCALE GENOMIC DNA]</scope>
    <source>
        <strain evidence="2">JCM 17808</strain>
    </source>
</reference>
<sequence>MTPDIAGHHGSSSIYAERTIHATPQEVFALLADPARHHLTEPRDWVRGSLEEQPAPITEVGQVFGMEMFNTHRGGRYEMHNRVTVLEPDRAIAWAPGQRTADGEIAAGGWFWRYDLEPATDGTRVRLTYDWAETPQETIEKIGGMPAVSERYLGKSLAALAAAVEPGES</sequence>
<evidence type="ECO:0000313" key="1">
    <source>
        <dbReference type="EMBL" id="GAA4390557.1"/>
    </source>
</evidence>
<keyword evidence="2" id="KW-1185">Reference proteome</keyword>
<dbReference type="Proteomes" id="UP001500642">
    <property type="component" value="Unassembled WGS sequence"/>
</dbReference>
<proteinExistence type="predicted"/>
<dbReference type="InterPro" id="IPR023393">
    <property type="entry name" value="START-like_dom_sf"/>
</dbReference>
<dbReference type="Pfam" id="PF10604">
    <property type="entry name" value="Polyketide_cyc2"/>
    <property type="match status" value="1"/>
</dbReference>
<evidence type="ECO:0000313" key="2">
    <source>
        <dbReference type="Proteomes" id="UP001500642"/>
    </source>
</evidence>
<name>A0ABP8JGN4_9MICO</name>
<dbReference type="Gene3D" id="3.30.530.20">
    <property type="match status" value="1"/>
</dbReference>
<protein>
    <submittedName>
        <fullName evidence="1">SRPBCC family protein</fullName>
    </submittedName>
</protein>
<gene>
    <name evidence="1" type="ORF">GCM10023167_17180</name>
</gene>